<keyword evidence="6" id="KW-0489">Methyltransferase</keyword>
<dbReference type="GO" id="GO:0032259">
    <property type="term" value="P:methylation"/>
    <property type="evidence" value="ECO:0007669"/>
    <property type="project" value="UniProtKB-KW"/>
</dbReference>
<dbReference type="Gene3D" id="1.20.120.1630">
    <property type="match status" value="1"/>
</dbReference>
<name>A0A1H4FZ84_9BURK</name>
<reference evidence="7" key="1">
    <citation type="submission" date="2016-10" db="EMBL/GenBank/DDBJ databases">
        <authorList>
            <person name="Varghese N."/>
            <person name="Submissions S."/>
        </authorList>
    </citation>
    <scope>NUCLEOTIDE SEQUENCE [LARGE SCALE GENOMIC DNA]</scope>
    <source>
        <strain evidence="7">LMG 24000</strain>
    </source>
</reference>
<gene>
    <name evidence="6" type="ORF">SAMN05192564_105196</name>
</gene>
<protein>
    <submittedName>
        <fullName evidence="6">Protein-S-isoprenylcysteine O-methyltransferase</fullName>
    </submittedName>
</protein>
<keyword evidence="7" id="KW-1185">Reference proteome</keyword>
<sequence length="214" mass="23526">MIRKFMTGLVAVTLVFLVPAAVLQPAALASPKLWAMVGAGLLASLTQPAYSPLDRDAPPEDRGTAKQLVWTVYLTLLGGVVECLVWRYPASMIWDTLAIAAFAIAIAGALLRAWAVAELGRFFTWHVRVQSGQQVISSGPYRLMRHPSYTGAWFLYTGMLLAMHAPVSAALAGVLLLAAFVRRIRYEESLMLQTFGAQYITYCGRVKRLVPLVW</sequence>
<evidence type="ECO:0000256" key="2">
    <source>
        <dbReference type="ARBA" id="ARBA00022692"/>
    </source>
</evidence>
<comment type="subcellular location">
    <subcellularLocation>
        <location evidence="1">Membrane</location>
        <topology evidence="1">Multi-pass membrane protein</topology>
    </subcellularLocation>
</comment>
<feature type="transmembrane region" description="Helical" evidence="5">
    <location>
        <begin position="153"/>
        <end position="181"/>
    </location>
</feature>
<keyword evidence="3 5" id="KW-1133">Transmembrane helix</keyword>
<evidence type="ECO:0000256" key="3">
    <source>
        <dbReference type="ARBA" id="ARBA00022989"/>
    </source>
</evidence>
<evidence type="ECO:0000313" key="6">
    <source>
        <dbReference type="EMBL" id="SEB02625.1"/>
    </source>
</evidence>
<dbReference type="EMBL" id="FNRQ01000005">
    <property type="protein sequence ID" value="SEB02625.1"/>
    <property type="molecule type" value="Genomic_DNA"/>
</dbReference>
<evidence type="ECO:0000313" key="7">
    <source>
        <dbReference type="Proteomes" id="UP000198638"/>
    </source>
</evidence>
<dbReference type="AlphaFoldDB" id="A0A1H4FZ84"/>
<feature type="transmembrane region" description="Helical" evidence="5">
    <location>
        <begin position="93"/>
        <end position="115"/>
    </location>
</feature>
<proteinExistence type="predicted"/>
<keyword evidence="4 5" id="KW-0472">Membrane</keyword>
<evidence type="ECO:0000256" key="4">
    <source>
        <dbReference type="ARBA" id="ARBA00023136"/>
    </source>
</evidence>
<dbReference type="PANTHER" id="PTHR12714">
    <property type="entry name" value="PROTEIN-S ISOPRENYLCYSTEINE O-METHYLTRANSFERASE"/>
    <property type="match status" value="1"/>
</dbReference>
<feature type="transmembrane region" description="Helical" evidence="5">
    <location>
        <begin position="68"/>
        <end position="86"/>
    </location>
</feature>
<accession>A0A1H4FZ84</accession>
<evidence type="ECO:0000256" key="5">
    <source>
        <dbReference type="SAM" id="Phobius"/>
    </source>
</evidence>
<dbReference type="RefSeq" id="WP_090535098.1">
    <property type="nucleotide sequence ID" value="NZ_FNRQ01000005.1"/>
</dbReference>
<dbReference type="OrthoDB" id="5293276at2"/>
<dbReference type="InterPro" id="IPR007269">
    <property type="entry name" value="ICMT_MeTrfase"/>
</dbReference>
<dbReference type="STRING" id="83784.SAMN05192564_105196"/>
<keyword evidence="2 5" id="KW-0812">Transmembrane</keyword>
<organism evidence="6 7">
    <name type="scientific">Paraburkholderia sartisoli</name>
    <dbReference type="NCBI Taxonomy" id="83784"/>
    <lineage>
        <taxon>Bacteria</taxon>
        <taxon>Pseudomonadati</taxon>
        <taxon>Pseudomonadota</taxon>
        <taxon>Betaproteobacteria</taxon>
        <taxon>Burkholderiales</taxon>
        <taxon>Burkholderiaceae</taxon>
        <taxon>Paraburkholderia</taxon>
    </lineage>
</organism>
<dbReference type="Pfam" id="PF04140">
    <property type="entry name" value="ICMT"/>
    <property type="match status" value="1"/>
</dbReference>
<dbReference type="GO" id="GO:0004671">
    <property type="term" value="F:protein C-terminal S-isoprenylcysteine carboxyl O-methyltransferase activity"/>
    <property type="evidence" value="ECO:0007669"/>
    <property type="project" value="InterPro"/>
</dbReference>
<dbReference type="Proteomes" id="UP000198638">
    <property type="component" value="Unassembled WGS sequence"/>
</dbReference>
<keyword evidence="6" id="KW-0808">Transferase</keyword>
<dbReference type="PANTHER" id="PTHR12714:SF9">
    <property type="entry name" value="PROTEIN-S-ISOPRENYLCYSTEINE O-METHYLTRANSFERASE"/>
    <property type="match status" value="1"/>
</dbReference>
<dbReference type="GO" id="GO:0016020">
    <property type="term" value="C:membrane"/>
    <property type="evidence" value="ECO:0007669"/>
    <property type="project" value="UniProtKB-SubCell"/>
</dbReference>
<evidence type="ECO:0000256" key="1">
    <source>
        <dbReference type="ARBA" id="ARBA00004141"/>
    </source>
</evidence>